<dbReference type="KEGG" id="swo:Swol_1741"/>
<dbReference type="STRING" id="335541.Swol_1741"/>
<keyword evidence="2" id="KW-1185">Reference proteome</keyword>
<gene>
    <name evidence="1" type="ordered locus">Swol_1741</name>
</gene>
<dbReference type="EMBL" id="CP000448">
    <property type="protein sequence ID" value="ABI69039.1"/>
    <property type="molecule type" value="Genomic_DNA"/>
</dbReference>
<accession>Q0AW65</accession>
<name>Q0AW65_SYNWW</name>
<dbReference type="HOGENOM" id="CLU_1905742_0_0_9"/>
<dbReference type="RefSeq" id="WP_011641136.1">
    <property type="nucleotide sequence ID" value="NC_008346.1"/>
</dbReference>
<organism evidence="1 2">
    <name type="scientific">Syntrophomonas wolfei subsp. wolfei (strain DSM 2245B / Goettingen)</name>
    <dbReference type="NCBI Taxonomy" id="335541"/>
    <lineage>
        <taxon>Bacteria</taxon>
        <taxon>Bacillati</taxon>
        <taxon>Bacillota</taxon>
        <taxon>Clostridia</taxon>
        <taxon>Eubacteriales</taxon>
        <taxon>Syntrophomonadaceae</taxon>
        <taxon>Syntrophomonas</taxon>
    </lineage>
</organism>
<evidence type="ECO:0000313" key="2">
    <source>
        <dbReference type="Proteomes" id="UP000001968"/>
    </source>
</evidence>
<dbReference type="AlphaFoldDB" id="Q0AW65"/>
<sequence length="133" mass="14571">MQTRDADKLSAATVSGIEMIETIKASGAENGYFEKWSGYHASVNTQSVKFIRLNQYLGAVPGLVSSLVNTSPRHKFARKVSHNKLYSVDSVFISCRNILCKVLYNSKGYATGGSGKQIIGRAFKLRLYGKLCG</sequence>
<proteinExistence type="predicted"/>
<evidence type="ECO:0000313" key="1">
    <source>
        <dbReference type="EMBL" id="ABI69039.1"/>
    </source>
</evidence>
<dbReference type="Proteomes" id="UP000001968">
    <property type="component" value="Chromosome"/>
</dbReference>
<protein>
    <submittedName>
        <fullName evidence="1">Uncharacterized protein</fullName>
    </submittedName>
</protein>
<reference evidence="2" key="1">
    <citation type="journal article" date="2010" name="Environ. Microbiol.">
        <title>The genome of Syntrophomonas wolfei: new insights into syntrophic metabolism and biohydrogen production.</title>
        <authorList>
            <person name="Sieber J.R."/>
            <person name="Sims D.R."/>
            <person name="Han C."/>
            <person name="Kim E."/>
            <person name="Lykidis A."/>
            <person name="Lapidus A.L."/>
            <person name="McDonnald E."/>
            <person name="Rohlin L."/>
            <person name="Culley D.E."/>
            <person name="Gunsalus R."/>
            <person name="McInerney M.J."/>
        </authorList>
    </citation>
    <scope>NUCLEOTIDE SEQUENCE [LARGE SCALE GENOMIC DNA]</scope>
    <source>
        <strain evidence="2">DSM 2245B / Goettingen</strain>
    </source>
</reference>
<dbReference type="eggNOG" id="COG2274">
    <property type="taxonomic scope" value="Bacteria"/>
</dbReference>